<dbReference type="HOGENOM" id="CLU_1692710_0_0_6"/>
<protein>
    <submittedName>
        <fullName evidence="1">Uncharacterized protein</fullName>
    </submittedName>
</protein>
<gene>
    <name evidence="1" type="ordered locus">Dd586_2221</name>
</gene>
<dbReference type="AlphaFoldDB" id="D2C104"/>
<accession>D2C104</accession>
<proteinExistence type="predicted"/>
<dbReference type="Proteomes" id="UP000001446">
    <property type="component" value="Chromosome"/>
</dbReference>
<evidence type="ECO:0000313" key="1">
    <source>
        <dbReference type="EMBL" id="ACZ77075.1"/>
    </source>
</evidence>
<dbReference type="RefSeq" id="WP_012884891.1">
    <property type="nucleotide sequence ID" value="NC_013592.1"/>
</dbReference>
<sequence>MRSYDGIDYQYNGTEPEREKTIGVIANILGFRPLTTDLDYSLNFYAGGSGINDCLGIRCLYVESDWPAIAKALRLKQVSEVASNPTWEEAFLWLIKAERSIENHCFTFINNQKLKFQDIADKRHEIFFSNESDVNSWCVVWRDNIHLNYLSFDQG</sequence>
<organism evidence="1 2">
    <name type="scientific">Dickeya zeae (strain Ech586)</name>
    <name type="common">Dickeya dadantii (strain Ech586)</name>
    <dbReference type="NCBI Taxonomy" id="590409"/>
    <lineage>
        <taxon>Bacteria</taxon>
        <taxon>Pseudomonadati</taxon>
        <taxon>Pseudomonadota</taxon>
        <taxon>Gammaproteobacteria</taxon>
        <taxon>Enterobacterales</taxon>
        <taxon>Pectobacteriaceae</taxon>
        <taxon>Dickeya</taxon>
        <taxon>Dickeya parazeae</taxon>
    </lineage>
</organism>
<dbReference type="OrthoDB" id="9155410at2"/>
<dbReference type="eggNOG" id="ENOG5032ZZ0">
    <property type="taxonomic scope" value="Bacteria"/>
</dbReference>
<dbReference type="EMBL" id="CP001836">
    <property type="protein sequence ID" value="ACZ77075.1"/>
    <property type="molecule type" value="Genomic_DNA"/>
</dbReference>
<keyword evidence="2" id="KW-1185">Reference proteome</keyword>
<evidence type="ECO:0000313" key="2">
    <source>
        <dbReference type="Proteomes" id="UP000001446"/>
    </source>
</evidence>
<name>D2C104_DICZ5</name>
<reference evidence="1" key="1">
    <citation type="submission" date="2009-12" db="EMBL/GenBank/DDBJ databases">
        <title>Complete sequence of Dickeya dadantii Ech586.</title>
        <authorList>
            <consortium name="US DOE Joint Genome Institute"/>
            <person name="Lucas S."/>
            <person name="Copeland A."/>
            <person name="Lapidus A."/>
            <person name="Glavina del Rio T."/>
            <person name="Tice H."/>
            <person name="Bruce D."/>
            <person name="Goodwin L."/>
            <person name="Pitluck S."/>
            <person name="Munk A.C."/>
            <person name="Brettin T."/>
            <person name="Detter J.C."/>
            <person name="Han C."/>
            <person name="Tapia R."/>
            <person name="Larimer F."/>
            <person name="Land M."/>
            <person name="Hauser L."/>
            <person name="Kyrpides N."/>
            <person name="Mikhailova N."/>
            <person name="Balakrishnan V."/>
            <person name="Glasner J."/>
            <person name="Perna N.T."/>
        </authorList>
    </citation>
    <scope>NUCLEOTIDE SEQUENCE [LARGE SCALE GENOMIC DNA]</scope>
    <source>
        <strain evidence="1">Ech586</strain>
    </source>
</reference>
<dbReference type="KEGG" id="ddc:Dd586_2221"/>